<evidence type="ECO:0000313" key="4">
    <source>
        <dbReference type="Proteomes" id="UP000540423"/>
    </source>
</evidence>
<accession>A0A7X0HIL2</accession>
<evidence type="ECO:0000313" key="3">
    <source>
        <dbReference type="EMBL" id="MBB6438215.1"/>
    </source>
</evidence>
<dbReference type="AlphaFoldDB" id="A0A7X0HIL2"/>
<evidence type="ECO:0000256" key="1">
    <source>
        <dbReference type="SAM" id="MobiDB-lite"/>
    </source>
</evidence>
<dbReference type="RefSeq" id="WP_185034138.1">
    <property type="nucleotide sequence ID" value="NZ_BNBN01000003.1"/>
</dbReference>
<comment type="caution">
    <text evidence="3">The sequence shown here is derived from an EMBL/GenBank/DDBJ whole genome shotgun (WGS) entry which is preliminary data.</text>
</comment>
<gene>
    <name evidence="3" type="ORF">HNQ79_004719</name>
</gene>
<feature type="transmembrane region" description="Helical" evidence="2">
    <location>
        <begin position="205"/>
        <end position="226"/>
    </location>
</feature>
<evidence type="ECO:0008006" key="5">
    <source>
        <dbReference type="Google" id="ProtNLM"/>
    </source>
</evidence>
<keyword evidence="2" id="KW-0472">Membrane</keyword>
<feature type="region of interest" description="Disordered" evidence="1">
    <location>
        <begin position="286"/>
        <end position="314"/>
    </location>
</feature>
<dbReference type="Proteomes" id="UP000540423">
    <property type="component" value="Unassembled WGS sequence"/>
</dbReference>
<protein>
    <recommendedName>
        <fullName evidence="5">Integral membrane protein</fullName>
    </recommendedName>
</protein>
<reference evidence="3 4" key="1">
    <citation type="submission" date="2020-08" db="EMBL/GenBank/DDBJ databases">
        <title>Genomic Encyclopedia of Type Strains, Phase IV (KMG-IV): sequencing the most valuable type-strain genomes for metagenomic binning, comparative biology and taxonomic classification.</title>
        <authorList>
            <person name="Goeker M."/>
        </authorList>
    </citation>
    <scope>NUCLEOTIDE SEQUENCE [LARGE SCALE GENOMIC DNA]</scope>
    <source>
        <strain evidence="3 4">DSM 40141</strain>
    </source>
</reference>
<evidence type="ECO:0000256" key="2">
    <source>
        <dbReference type="SAM" id="Phobius"/>
    </source>
</evidence>
<dbReference type="EMBL" id="JACHEM010000012">
    <property type="protein sequence ID" value="MBB6438215.1"/>
    <property type="molecule type" value="Genomic_DNA"/>
</dbReference>
<proteinExistence type="predicted"/>
<feature type="transmembrane region" description="Helical" evidence="2">
    <location>
        <begin position="259"/>
        <end position="280"/>
    </location>
</feature>
<name>A0A7X0HIL2_9ACTN</name>
<feature type="transmembrane region" description="Helical" evidence="2">
    <location>
        <begin position="181"/>
        <end position="198"/>
    </location>
</feature>
<sequence length="314" mass="32901">MRRLLRTYLPVLLLLLVALLVPVGVVAVWADREVEDTGRYVETMAPLADNPDVQRAVAERLTSETMKKIDLGPFQDGTERLLGEAARSFTGTDAYRTAWNTVNRVTHDAFRDALAAPRGSGDTVSVDLAPVTEELKQQLAADGVPLAGSIPVVHTDIVLVRTDQLDTWRTAHRFLAPAGRWLPPLVLALAALAVLLAVPGRRLHTLAFAGLALTAGALLLALALTITHDVALSHLTAETGAPAAEALYSTVTSPLRSTAWAAGAAGLALAALTWAARWVAGRRGGGGSTGAAGHGSRERAGHAGRGGEEHAGRG</sequence>
<feature type="compositionally biased region" description="Basic and acidic residues" evidence="1">
    <location>
        <begin position="295"/>
        <end position="314"/>
    </location>
</feature>
<keyword evidence="2" id="KW-0812">Transmembrane</keyword>
<keyword evidence="2" id="KW-1133">Transmembrane helix</keyword>
<organism evidence="3 4">
    <name type="scientific">Streptomyces candidus</name>
    <dbReference type="NCBI Taxonomy" id="67283"/>
    <lineage>
        <taxon>Bacteria</taxon>
        <taxon>Bacillati</taxon>
        <taxon>Actinomycetota</taxon>
        <taxon>Actinomycetes</taxon>
        <taxon>Kitasatosporales</taxon>
        <taxon>Streptomycetaceae</taxon>
        <taxon>Streptomyces</taxon>
    </lineage>
</organism>
<keyword evidence="4" id="KW-1185">Reference proteome</keyword>